<reference evidence="6" key="1">
    <citation type="submission" date="2020-10" db="EMBL/GenBank/DDBJ databases">
        <authorList>
            <person name="Gilroy R."/>
        </authorList>
    </citation>
    <scope>NUCLEOTIDE SEQUENCE</scope>
    <source>
        <strain evidence="6">ChiW16-3235</strain>
    </source>
</reference>
<dbReference type="Pfam" id="PF03486">
    <property type="entry name" value="HI0933_like"/>
    <property type="match status" value="1"/>
</dbReference>
<dbReference type="PANTHER" id="PTHR42887:SF2">
    <property type="entry name" value="OS12G0638800 PROTEIN"/>
    <property type="match status" value="1"/>
</dbReference>
<evidence type="ECO:0000256" key="2">
    <source>
        <dbReference type="ARBA" id="ARBA00022630"/>
    </source>
</evidence>
<dbReference type="PANTHER" id="PTHR42887">
    <property type="entry name" value="OS12G0638800 PROTEIN"/>
    <property type="match status" value="1"/>
</dbReference>
<dbReference type="AlphaFoldDB" id="A0A9D1J8F9"/>
<organism evidence="6 7">
    <name type="scientific">Candidatus Coproplasma avicola</name>
    <dbReference type="NCBI Taxonomy" id="2840744"/>
    <lineage>
        <taxon>Bacteria</taxon>
        <taxon>Bacillati</taxon>
        <taxon>Bacillota</taxon>
        <taxon>Clostridia</taxon>
        <taxon>Eubacteriales</taxon>
        <taxon>Candidatus Coproplasma</taxon>
    </lineage>
</organism>
<evidence type="ECO:0000259" key="4">
    <source>
        <dbReference type="Pfam" id="PF03486"/>
    </source>
</evidence>
<accession>A0A9D1J8F9</accession>
<dbReference type="InterPro" id="IPR057661">
    <property type="entry name" value="RsdA/BaiN/AoA(So)_Rossmann"/>
</dbReference>
<evidence type="ECO:0000313" key="7">
    <source>
        <dbReference type="Proteomes" id="UP000823913"/>
    </source>
</evidence>
<comment type="cofactor">
    <cofactor evidence="1">
        <name>FAD</name>
        <dbReference type="ChEBI" id="CHEBI:57692"/>
    </cofactor>
</comment>
<dbReference type="Gene3D" id="2.40.30.10">
    <property type="entry name" value="Translation factors"/>
    <property type="match status" value="1"/>
</dbReference>
<dbReference type="Gene3D" id="1.10.8.260">
    <property type="entry name" value="HI0933 insert domain-like"/>
    <property type="match status" value="1"/>
</dbReference>
<dbReference type="Gene3D" id="3.50.50.60">
    <property type="entry name" value="FAD/NAD(P)-binding domain"/>
    <property type="match status" value="1"/>
</dbReference>
<dbReference type="InterPro" id="IPR004792">
    <property type="entry name" value="BaiN-like"/>
</dbReference>
<dbReference type="NCBIfam" id="TIGR00275">
    <property type="entry name" value="aminoacetone oxidase family FAD-binding enzyme"/>
    <property type="match status" value="1"/>
</dbReference>
<dbReference type="InterPro" id="IPR023166">
    <property type="entry name" value="BaiN-like_dom_sf"/>
</dbReference>
<reference evidence="6" key="2">
    <citation type="journal article" date="2021" name="PeerJ">
        <title>Extensive microbial diversity within the chicken gut microbiome revealed by metagenomics and culture.</title>
        <authorList>
            <person name="Gilroy R."/>
            <person name="Ravi A."/>
            <person name="Getino M."/>
            <person name="Pursley I."/>
            <person name="Horton D.L."/>
            <person name="Alikhan N.F."/>
            <person name="Baker D."/>
            <person name="Gharbi K."/>
            <person name="Hall N."/>
            <person name="Watson M."/>
            <person name="Adriaenssens E.M."/>
            <person name="Foster-Nyarko E."/>
            <person name="Jarju S."/>
            <person name="Secka A."/>
            <person name="Antonio M."/>
            <person name="Oren A."/>
            <person name="Chaudhuri R.R."/>
            <person name="La Ragione R."/>
            <person name="Hildebrand F."/>
            <person name="Pallen M.J."/>
        </authorList>
    </citation>
    <scope>NUCLEOTIDE SEQUENCE</scope>
    <source>
        <strain evidence="6">ChiW16-3235</strain>
    </source>
</reference>
<feature type="domain" description="RsdA/BaiN/AoA(So)-like Rossmann fold-like" evidence="4">
    <location>
        <begin position="5"/>
        <end position="381"/>
    </location>
</feature>
<gene>
    <name evidence="6" type="ORF">IAB94_01305</name>
</gene>
<name>A0A9D1J8F9_9FIRM</name>
<protein>
    <submittedName>
        <fullName evidence="6">Aminoacetone oxidase family FAD-binding enzyme</fullName>
    </submittedName>
</protein>
<comment type="caution">
    <text evidence="6">The sequence shown here is derived from an EMBL/GenBank/DDBJ whole genome shotgun (WGS) entry which is preliminary data.</text>
</comment>
<dbReference type="EMBL" id="DVHK01000031">
    <property type="protein sequence ID" value="HIR66664.1"/>
    <property type="molecule type" value="Genomic_DNA"/>
</dbReference>
<keyword evidence="2" id="KW-0285">Flavoprotein</keyword>
<evidence type="ECO:0000256" key="3">
    <source>
        <dbReference type="ARBA" id="ARBA00022827"/>
    </source>
</evidence>
<sequence length="387" mass="40678">MQKYSVAIVGGGAAGLTCALALKRINKDISVVVIDGGERLGKKLAATGNGQGNVSNSHLSPLNYHGGGAALARAVIGCDYKLPFRLFNCLFSEDEEGRIYPSGRQASALVDSLLRELIVLGVQFINPARVSGIKRGFELTLSDGKKLQADRAVLACGGKAQKQFGTDGSSYALAQSFGHKLTALCPSLVQLRTDTSHIKPLKGIRADCLVTAYCGGRALGSARGDVIFTDYGVSGNAIFKISSCVSGVEGCTLSLSFLPDIAEEDIARDIQKKLALGYPSGELLSGTLHNQVGRAIIKRGGSDVKNIVRTLKNFTLAVTGTLGFDYAQVTRGGIDCADIGEDMQSKLQNGLYLVGEYLDVDGDCGGYNLLWAFASGVRAAKSIAEGL</sequence>
<dbReference type="SUPFAM" id="SSF51905">
    <property type="entry name" value="FAD/NAD(P)-binding domain"/>
    <property type="match status" value="1"/>
</dbReference>
<evidence type="ECO:0000256" key="1">
    <source>
        <dbReference type="ARBA" id="ARBA00001974"/>
    </source>
</evidence>
<dbReference type="Pfam" id="PF22780">
    <property type="entry name" value="HI0933_like_1st"/>
    <property type="match status" value="1"/>
</dbReference>
<dbReference type="Proteomes" id="UP000823913">
    <property type="component" value="Unassembled WGS sequence"/>
</dbReference>
<evidence type="ECO:0000313" key="6">
    <source>
        <dbReference type="EMBL" id="HIR66664.1"/>
    </source>
</evidence>
<dbReference type="SUPFAM" id="SSF160996">
    <property type="entry name" value="HI0933 insert domain-like"/>
    <property type="match status" value="1"/>
</dbReference>
<proteinExistence type="predicted"/>
<dbReference type="InterPro" id="IPR055178">
    <property type="entry name" value="RsdA/BaiN/AoA(So)-like_dom"/>
</dbReference>
<dbReference type="InterPro" id="IPR036188">
    <property type="entry name" value="FAD/NAD-bd_sf"/>
</dbReference>
<feature type="domain" description="RsdA/BaiN/AoA(So)-like insert" evidence="5">
    <location>
        <begin position="186"/>
        <end position="329"/>
    </location>
</feature>
<keyword evidence="3" id="KW-0274">FAD</keyword>
<evidence type="ECO:0000259" key="5">
    <source>
        <dbReference type="Pfam" id="PF22780"/>
    </source>
</evidence>